<dbReference type="KEGG" id="lao:AOX59_09485"/>
<dbReference type="OrthoDB" id="5870591at2"/>
<dbReference type="InterPro" id="IPR009936">
    <property type="entry name" value="DUF1468"/>
</dbReference>
<evidence type="ECO:0000259" key="2">
    <source>
        <dbReference type="Pfam" id="PF07331"/>
    </source>
</evidence>
<dbReference type="EMBL" id="CP013862">
    <property type="protein sequence ID" value="ALX48826.1"/>
    <property type="molecule type" value="Genomic_DNA"/>
</dbReference>
<dbReference type="Proteomes" id="UP000050331">
    <property type="component" value="Chromosome"/>
</dbReference>
<keyword evidence="1" id="KW-0812">Transmembrane</keyword>
<feature type="domain" description="DUF1468" evidence="2">
    <location>
        <begin position="8"/>
        <end position="147"/>
    </location>
</feature>
<evidence type="ECO:0000313" key="3">
    <source>
        <dbReference type="EMBL" id="ALX48826.1"/>
    </source>
</evidence>
<dbReference type="STRING" id="1472767.AOX59_09485"/>
<feature type="transmembrane region" description="Helical" evidence="1">
    <location>
        <begin position="67"/>
        <end position="90"/>
    </location>
</feature>
<feature type="transmembrane region" description="Helical" evidence="1">
    <location>
        <begin position="5"/>
        <end position="24"/>
    </location>
</feature>
<feature type="transmembrane region" description="Helical" evidence="1">
    <location>
        <begin position="96"/>
        <end position="113"/>
    </location>
</feature>
<name>A0A0U4G7Y6_9BACI</name>
<keyword evidence="1" id="KW-0472">Membrane</keyword>
<evidence type="ECO:0000313" key="4">
    <source>
        <dbReference type="Proteomes" id="UP000050331"/>
    </source>
</evidence>
<feature type="transmembrane region" description="Helical" evidence="1">
    <location>
        <begin position="120"/>
        <end position="138"/>
    </location>
</feature>
<reference evidence="3 4" key="1">
    <citation type="submission" date="2016-01" db="EMBL/GenBank/DDBJ databases">
        <title>Complete genome sequence of strain Lentibacillus amyloliquefaciens LAM0015T isolated from saline sediment.</title>
        <authorList>
            <person name="Wang J.-L."/>
            <person name="He M.-X."/>
        </authorList>
    </citation>
    <scope>NUCLEOTIDE SEQUENCE [LARGE SCALE GENOMIC DNA]</scope>
    <source>
        <strain evidence="3 4">LAM0015</strain>
    </source>
</reference>
<organism evidence="3 4">
    <name type="scientific">Lentibacillus amyloliquefaciens</name>
    <dbReference type="NCBI Taxonomy" id="1472767"/>
    <lineage>
        <taxon>Bacteria</taxon>
        <taxon>Bacillati</taxon>
        <taxon>Bacillota</taxon>
        <taxon>Bacilli</taxon>
        <taxon>Bacillales</taxon>
        <taxon>Bacillaceae</taxon>
        <taxon>Lentibacillus</taxon>
    </lineage>
</organism>
<feature type="transmembrane region" description="Helical" evidence="1">
    <location>
        <begin position="36"/>
        <end position="55"/>
    </location>
</feature>
<gene>
    <name evidence="3" type="ORF">AOX59_09485</name>
</gene>
<protein>
    <submittedName>
        <fullName evidence="3">Tripartite tricarboxylate transporter TctB family protein</fullName>
    </submittedName>
</protein>
<keyword evidence="1" id="KW-1133">Transmembrane helix</keyword>
<accession>A0A0U4G7Y6</accession>
<keyword evidence="4" id="KW-1185">Reference proteome</keyword>
<dbReference type="AlphaFoldDB" id="A0A0U4G7Y6"/>
<sequence>MARLIVPSFFITIGIVYLVLTVNLPRSRTGDPTAPLYFPLIIGSVLLLFSIIYFVQEWRKRDEKFEAFKALFVGRAPFIIVSTLIMIFVYTFLFERIGFLFSTIIFLTALLFIVNGRKPWIKNILISVLFSVVFWYAFSELLSVSLP</sequence>
<proteinExistence type="predicted"/>
<dbReference type="Pfam" id="PF07331">
    <property type="entry name" value="TctB"/>
    <property type="match status" value="1"/>
</dbReference>
<evidence type="ECO:0000256" key="1">
    <source>
        <dbReference type="SAM" id="Phobius"/>
    </source>
</evidence>